<evidence type="ECO:0000256" key="1">
    <source>
        <dbReference type="SAM" id="Phobius"/>
    </source>
</evidence>
<dbReference type="AlphaFoldDB" id="A0A1G2K2P1"/>
<keyword evidence="1" id="KW-1133">Transmembrane helix</keyword>
<sequence>MENKNQENEKMITLKEAAKISGYAPDYVGQLIRKGKLPGKQVYHSVAWMTTEAALREYLLKEKTKGPATLAAKAADSVRTLKTQFQFQLQAARLFKSVLYVAMFISICFSLLLFYIFSVSLEKHFDKRALERAEGRATVQ</sequence>
<reference evidence="2 3" key="1">
    <citation type="journal article" date="2016" name="Nat. Commun.">
        <title>Thousands of microbial genomes shed light on interconnected biogeochemical processes in an aquifer system.</title>
        <authorList>
            <person name="Anantharaman K."/>
            <person name="Brown C.T."/>
            <person name="Hug L.A."/>
            <person name="Sharon I."/>
            <person name="Castelle C.J."/>
            <person name="Probst A.J."/>
            <person name="Thomas B.C."/>
            <person name="Singh A."/>
            <person name="Wilkins M.J."/>
            <person name="Karaoz U."/>
            <person name="Brodie E.L."/>
            <person name="Williams K.H."/>
            <person name="Hubbard S.S."/>
            <person name="Banfield J.F."/>
        </authorList>
    </citation>
    <scope>NUCLEOTIDE SEQUENCE [LARGE SCALE GENOMIC DNA]</scope>
</reference>
<accession>A0A1G2K2P1</accession>
<comment type="caution">
    <text evidence="2">The sequence shown here is derived from an EMBL/GenBank/DDBJ whole genome shotgun (WGS) entry which is preliminary data.</text>
</comment>
<evidence type="ECO:0000313" key="3">
    <source>
        <dbReference type="Proteomes" id="UP000177152"/>
    </source>
</evidence>
<proteinExistence type="predicted"/>
<keyword evidence="1" id="KW-0472">Membrane</keyword>
<evidence type="ECO:0000313" key="2">
    <source>
        <dbReference type="EMBL" id="OGZ93684.1"/>
    </source>
</evidence>
<protein>
    <recommendedName>
        <fullName evidence="4">Helix-turn-helix domain-containing protein</fullName>
    </recommendedName>
</protein>
<gene>
    <name evidence="2" type="ORF">A2633_06205</name>
</gene>
<feature type="transmembrane region" description="Helical" evidence="1">
    <location>
        <begin position="98"/>
        <end position="117"/>
    </location>
</feature>
<keyword evidence="1" id="KW-0812">Transmembrane</keyword>
<name>A0A1G2K2P1_9BACT</name>
<dbReference type="Proteomes" id="UP000177152">
    <property type="component" value="Unassembled WGS sequence"/>
</dbReference>
<dbReference type="EMBL" id="MHQC01000054">
    <property type="protein sequence ID" value="OGZ93684.1"/>
    <property type="molecule type" value="Genomic_DNA"/>
</dbReference>
<organism evidence="2 3">
    <name type="scientific">Candidatus Sungbacteria bacterium RIFCSPHIGHO2_01_FULL_47_32</name>
    <dbReference type="NCBI Taxonomy" id="1802264"/>
    <lineage>
        <taxon>Bacteria</taxon>
        <taxon>Candidatus Sungiibacteriota</taxon>
    </lineage>
</organism>
<evidence type="ECO:0008006" key="4">
    <source>
        <dbReference type="Google" id="ProtNLM"/>
    </source>
</evidence>